<organism evidence="1 2">
    <name type="scientific">Auriscalpium vulgare</name>
    <dbReference type="NCBI Taxonomy" id="40419"/>
    <lineage>
        <taxon>Eukaryota</taxon>
        <taxon>Fungi</taxon>
        <taxon>Dikarya</taxon>
        <taxon>Basidiomycota</taxon>
        <taxon>Agaricomycotina</taxon>
        <taxon>Agaricomycetes</taxon>
        <taxon>Russulales</taxon>
        <taxon>Auriscalpiaceae</taxon>
        <taxon>Auriscalpium</taxon>
    </lineage>
</organism>
<proteinExistence type="predicted"/>
<reference evidence="1" key="2">
    <citation type="journal article" date="2022" name="New Phytol.">
        <title>Evolutionary transition to the ectomycorrhizal habit in the genomes of a hyperdiverse lineage of mushroom-forming fungi.</title>
        <authorList>
            <person name="Looney B."/>
            <person name="Miyauchi S."/>
            <person name="Morin E."/>
            <person name="Drula E."/>
            <person name="Courty P.E."/>
            <person name="Kohler A."/>
            <person name="Kuo A."/>
            <person name="LaButti K."/>
            <person name="Pangilinan J."/>
            <person name="Lipzen A."/>
            <person name="Riley R."/>
            <person name="Andreopoulos W."/>
            <person name="He G."/>
            <person name="Johnson J."/>
            <person name="Nolan M."/>
            <person name="Tritt A."/>
            <person name="Barry K.W."/>
            <person name="Grigoriev I.V."/>
            <person name="Nagy L.G."/>
            <person name="Hibbett D."/>
            <person name="Henrissat B."/>
            <person name="Matheny P.B."/>
            <person name="Labbe J."/>
            <person name="Martin F.M."/>
        </authorList>
    </citation>
    <scope>NUCLEOTIDE SEQUENCE</scope>
    <source>
        <strain evidence="1">FP105234-sp</strain>
    </source>
</reference>
<gene>
    <name evidence="1" type="ORF">FA95DRAFT_1603941</name>
</gene>
<dbReference type="Proteomes" id="UP000814033">
    <property type="component" value="Unassembled WGS sequence"/>
</dbReference>
<keyword evidence="2" id="KW-1185">Reference proteome</keyword>
<accession>A0ACB8S1E0</accession>
<name>A0ACB8S1E0_9AGAM</name>
<reference evidence="1" key="1">
    <citation type="submission" date="2021-02" db="EMBL/GenBank/DDBJ databases">
        <authorList>
            <consortium name="DOE Joint Genome Institute"/>
            <person name="Ahrendt S."/>
            <person name="Looney B.P."/>
            <person name="Miyauchi S."/>
            <person name="Morin E."/>
            <person name="Drula E."/>
            <person name="Courty P.E."/>
            <person name="Chicoki N."/>
            <person name="Fauchery L."/>
            <person name="Kohler A."/>
            <person name="Kuo A."/>
            <person name="Labutti K."/>
            <person name="Pangilinan J."/>
            <person name="Lipzen A."/>
            <person name="Riley R."/>
            <person name="Andreopoulos W."/>
            <person name="He G."/>
            <person name="Johnson J."/>
            <person name="Barry K.W."/>
            <person name="Grigoriev I.V."/>
            <person name="Nagy L."/>
            <person name="Hibbett D."/>
            <person name="Henrissat B."/>
            <person name="Matheny P.B."/>
            <person name="Labbe J."/>
            <person name="Martin F."/>
        </authorList>
    </citation>
    <scope>NUCLEOTIDE SEQUENCE</scope>
    <source>
        <strain evidence="1">FP105234-sp</strain>
    </source>
</reference>
<evidence type="ECO:0000313" key="1">
    <source>
        <dbReference type="EMBL" id="KAI0049932.1"/>
    </source>
</evidence>
<dbReference type="EMBL" id="MU275867">
    <property type="protein sequence ID" value="KAI0049932.1"/>
    <property type="molecule type" value="Genomic_DNA"/>
</dbReference>
<evidence type="ECO:0000313" key="2">
    <source>
        <dbReference type="Proteomes" id="UP000814033"/>
    </source>
</evidence>
<sequence>MATARDEDAAHEALRRQNLVLSIDFEIEAKRSAALRRLFLGDGLRAATRRDVPDVGEPAHEASEPGNSVQRAEGGEHLAATPSRNRDVTGAESGPSVCIAPSEPAEVVLAADTARRSPTPPTPLFVNAPPQTLVDMRDAIPKFRLGPFQMRQVVSVNPGRSRIQGGISLNTSAHPFAPAHSGHGALYFSLKSPQVDGRMDVYVGTRDGTYVYRGRYESVEVRKMSIAEWQALPAWCKAWWLEIFRLSQSKEIANIRARILARKQLGREPTTVEIGKLFPGLIPRNGRAHIHEAFNSGEVALHVIALKCVGYEAANSSQPRKRKRTDDDIDESVSD</sequence>
<protein>
    <submittedName>
        <fullName evidence="1">Uncharacterized protein</fullName>
    </submittedName>
</protein>
<comment type="caution">
    <text evidence="1">The sequence shown here is derived from an EMBL/GenBank/DDBJ whole genome shotgun (WGS) entry which is preliminary data.</text>
</comment>